<evidence type="ECO:0000313" key="2">
    <source>
        <dbReference type="EMBL" id="PSC06647.1"/>
    </source>
</evidence>
<dbReference type="InterPro" id="IPR009081">
    <property type="entry name" value="PP-bd_ACP"/>
</dbReference>
<keyword evidence="3" id="KW-1185">Reference proteome</keyword>
<proteinExistence type="predicted"/>
<dbReference type="EMBL" id="PVZS01000002">
    <property type="protein sequence ID" value="PSC06647.1"/>
    <property type="molecule type" value="Genomic_DNA"/>
</dbReference>
<dbReference type="PROSITE" id="PS50075">
    <property type="entry name" value="CARRIER"/>
    <property type="match status" value="1"/>
</dbReference>
<organism evidence="2 3">
    <name type="scientific">Alsobacter soli</name>
    <dbReference type="NCBI Taxonomy" id="2109933"/>
    <lineage>
        <taxon>Bacteria</taxon>
        <taxon>Pseudomonadati</taxon>
        <taxon>Pseudomonadota</taxon>
        <taxon>Alphaproteobacteria</taxon>
        <taxon>Hyphomicrobiales</taxon>
        <taxon>Alsobacteraceae</taxon>
        <taxon>Alsobacter</taxon>
    </lineage>
</organism>
<dbReference type="AlphaFoldDB" id="A0A2T1HY76"/>
<protein>
    <submittedName>
        <fullName evidence="2">Acyl carrier protein</fullName>
    </submittedName>
</protein>
<dbReference type="NCBIfam" id="NF005480">
    <property type="entry name" value="PRK07081.1"/>
    <property type="match status" value="1"/>
</dbReference>
<feature type="domain" description="Carrier" evidence="1">
    <location>
        <begin position="3"/>
        <end position="81"/>
    </location>
</feature>
<dbReference type="Gene3D" id="1.10.1200.10">
    <property type="entry name" value="ACP-like"/>
    <property type="match status" value="1"/>
</dbReference>
<dbReference type="Proteomes" id="UP000239772">
    <property type="component" value="Unassembled WGS sequence"/>
</dbReference>
<comment type="caution">
    <text evidence="2">The sequence shown here is derived from an EMBL/GenBank/DDBJ whole genome shotgun (WGS) entry which is preliminary data.</text>
</comment>
<evidence type="ECO:0000313" key="3">
    <source>
        <dbReference type="Proteomes" id="UP000239772"/>
    </source>
</evidence>
<evidence type="ECO:0000259" key="1">
    <source>
        <dbReference type="PROSITE" id="PS50075"/>
    </source>
</evidence>
<accession>A0A2T1HY76</accession>
<reference evidence="3" key="1">
    <citation type="submission" date="2018-03" db="EMBL/GenBank/DDBJ databases">
        <authorList>
            <person name="Sun L."/>
            <person name="Liu H."/>
            <person name="Chen W."/>
            <person name="Huang K."/>
            <person name="Liu W."/>
            <person name="Gao X."/>
        </authorList>
    </citation>
    <scope>NUCLEOTIDE SEQUENCE [LARGE SCALE GENOMIC DNA]</scope>
    <source>
        <strain evidence="3">SH9</strain>
    </source>
</reference>
<gene>
    <name evidence="2" type="ORF">SLNSH_02230</name>
</gene>
<sequence length="87" mass="9512">MDEAIRNTIVAIIAEAGRLPVPANTLADEADLYQAGLTSFASVQLMLALEDRFEIEFPDRYLNRRSFSSIAAIGQVVGELLSQREAA</sequence>
<dbReference type="OrthoDB" id="7284767at2"/>
<dbReference type="SUPFAM" id="SSF47336">
    <property type="entry name" value="ACP-like"/>
    <property type="match status" value="1"/>
</dbReference>
<dbReference type="InterPro" id="IPR036736">
    <property type="entry name" value="ACP-like_sf"/>
</dbReference>
<dbReference type="Pfam" id="PF00550">
    <property type="entry name" value="PP-binding"/>
    <property type="match status" value="1"/>
</dbReference>
<name>A0A2T1HY76_9HYPH</name>